<evidence type="ECO:0000313" key="4">
    <source>
        <dbReference type="Proteomes" id="UP000054544"/>
    </source>
</evidence>
<reference evidence="4" key="1">
    <citation type="journal article" date="2014" name="BMC Genomics">
        <title>The genome sequence of the biocontrol fungus Metarhizium anisopliae and comparative genomics of Metarhizium species.</title>
        <authorList>
            <person name="Pattemore J.A."/>
            <person name="Hane J.K."/>
            <person name="Williams A.H."/>
            <person name="Wilson B.A."/>
            <person name="Stodart B.J."/>
            <person name="Ash G.J."/>
        </authorList>
    </citation>
    <scope>NUCLEOTIDE SEQUENCE [LARGE SCALE GENOMIC DNA]</scope>
    <source>
        <strain evidence="4">BRIP 53293</strain>
    </source>
</reference>
<feature type="coiled-coil region" evidence="1">
    <location>
        <begin position="29"/>
        <end position="56"/>
    </location>
</feature>
<dbReference type="Proteomes" id="UP000054544">
    <property type="component" value="Unassembled WGS sequence"/>
</dbReference>
<dbReference type="EMBL" id="KE384835">
    <property type="protein sequence ID" value="KJK73449.1"/>
    <property type="molecule type" value="Genomic_DNA"/>
</dbReference>
<organism evidence="3 4">
    <name type="scientific">Metarhizium anisopliae BRIP 53293</name>
    <dbReference type="NCBI Taxonomy" id="1291518"/>
    <lineage>
        <taxon>Eukaryota</taxon>
        <taxon>Fungi</taxon>
        <taxon>Dikarya</taxon>
        <taxon>Ascomycota</taxon>
        <taxon>Pezizomycotina</taxon>
        <taxon>Sordariomycetes</taxon>
        <taxon>Hypocreomycetidae</taxon>
        <taxon>Hypocreales</taxon>
        <taxon>Clavicipitaceae</taxon>
        <taxon>Metarhizium</taxon>
    </lineage>
</organism>
<proteinExistence type="predicted"/>
<accession>A0A0D9NHJ5</accession>
<protein>
    <submittedName>
        <fullName evidence="3">Uncharacterized protein</fullName>
    </submittedName>
</protein>
<sequence length="100" mass="11097">MSSHVKSDAFCLVPLHDKVSVVESCIMLLEDTEKALQAKREDINFLMSELSDIEVKTSRLITHLRLNIISLKKELPPETPTTPTAPVAPWRANGGTAKGW</sequence>
<keyword evidence="4" id="KW-1185">Reference proteome</keyword>
<evidence type="ECO:0000313" key="3">
    <source>
        <dbReference type="EMBL" id="KJK73449.1"/>
    </source>
</evidence>
<keyword evidence="1" id="KW-0175">Coiled coil</keyword>
<gene>
    <name evidence="3" type="ORF">H634G_11319</name>
</gene>
<evidence type="ECO:0000256" key="2">
    <source>
        <dbReference type="SAM" id="MobiDB-lite"/>
    </source>
</evidence>
<evidence type="ECO:0000256" key="1">
    <source>
        <dbReference type="SAM" id="Coils"/>
    </source>
</evidence>
<dbReference type="AlphaFoldDB" id="A0A0D9NHJ5"/>
<feature type="region of interest" description="Disordered" evidence="2">
    <location>
        <begin position="75"/>
        <end position="100"/>
    </location>
</feature>
<name>A0A0D9NHJ5_METAN</name>